<dbReference type="AlphaFoldDB" id="A0A7K0BXM7"/>
<dbReference type="RefSeq" id="WP_153534284.1">
    <property type="nucleotide sequence ID" value="NZ_WEGH01000002.1"/>
</dbReference>
<organism evidence="1 2">
    <name type="scientific">Actinomadura macrotermitis</name>
    <dbReference type="NCBI Taxonomy" id="2585200"/>
    <lineage>
        <taxon>Bacteria</taxon>
        <taxon>Bacillati</taxon>
        <taxon>Actinomycetota</taxon>
        <taxon>Actinomycetes</taxon>
        <taxon>Streptosporangiales</taxon>
        <taxon>Thermomonosporaceae</taxon>
        <taxon>Actinomadura</taxon>
    </lineage>
</organism>
<dbReference type="Proteomes" id="UP000487268">
    <property type="component" value="Unassembled WGS sequence"/>
</dbReference>
<gene>
    <name evidence="1" type="ORF">ACRB68_40150</name>
</gene>
<reference evidence="1 2" key="1">
    <citation type="submission" date="2019-10" db="EMBL/GenBank/DDBJ databases">
        <title>Actinomadura rubteroloni sp. nov. and Actinomadura macrotermitis sp. nov., isolated from the gut of fungus growing-termite Macrotermes natalensis.</title>
        <authorList>
            <person name="Benndorf R."/>
            <person name="Martin K."/>
            <person name="Kuefner M."/>
            <person name="De Beer W."/>
            <person name="Kaster A.-K."/>
            <person name="Vollmers J."/>
            <person name="Poulsen M."/>
            <person name="Beemelmanns C."/>
        </authorList>
    </citation>
    <scope>NUCLEOTIDE SEQUENCE [LARGE SCALE GENOMIC DNA]</scope>
    <source>
        <strain evidence="1 2">RB68</strain>
    </source>
</reference>
<protein>
    <recommendedName>
        <fullName evidence="3">CU044_5270 family protein</fullName>
    </recommendedName>
</protein>
<evidence type="ECO:0000313" key="2">
    <source>
        <dbReference type="Proteomes" id="UP000487268"/>
    </source>
</evidence>
<name>A0A7K0BXM7_9ACTN</name>
<keyword evidence="2" id="KW-1185">Reference proteome</keyword>
<dbReference type="NCBIfam" id="NF038083">
    <property type="entry name" value="CU044_5270_fam"/>
    <property type="match status" value="1"/>
</dbReference>
<evidence type="ECO:0000313" key="1">
    <source>
        <dbReference type="EMBL" id="MQY05935.1"/>
    </source>
</evidence>
<dbReference type="OrthoDB" id="3467914at2"/>
<dbReference type="EMBL" id="WEGH01000002">
    <property type="protein sequence ID" value="MQY05935.1"/>
    <property type="molecule type" value="Genomic_DNA"/>
</dbReference>
<sequence>MREIEALRQMRTALAEQEHPDRLAMRAGWRPGGPAPRARRGWRLPVAGLLATATVAAGSAAVLSLTPDEDAGTGAPQPGDVLLVAATNALKARTGKYWHTRRIDGTIYAVGRTAADHYKIEARQGYETWVDPAGRGYPSSDDLPARPWTPEDMRKWRKAGAPSQVQIPSGDGSAPITLFMKPSPAQGRKFSKGWHSGSRFYNLPIARLAQLPTEPKALENALLDLRGDWHAYSKQATEEPLRALRGPERVRALSDVLGDLLARQPAPARVRAAAFRLLAGLPGVRAEGRAADPLGRTGTVVSLPLETTIPLGVFSAPKQLGTYRRQWIIDPGTGTLLAIRDLVARPPHGSRALPPGDDGRPRRLTVATQPDRFHKPGEVAAYEVFEAAGWTDTAPN</sequence>
<evidence type="ECO:0008006" key="3">
    <source>
        <dbReference type="Google" id="ProtNLM"/>
    </source>
</evidence>
<dbReference type="InterPro" id="IPR047789">
    <property type="entry name" value="CU044_5270-like"/>
</dbReference>
<proteinExistence type="predicted"/>
<comment type="caution">
    <text evidence="1">The sequence shown here is derived from an EMBL/GenBank/DDBJ whole genome shotgun (WGS) entry which is preliminary data.</text>
</comment>
<accession>A0A7K0BXM7</accession>